<feature type="compositionally biased region" description="Basic and acidic residues" evidence="2">
    <location>
        <begin position="241"/>
        <end position="262"/>
    </location>
</feature>
<dbReference type="OrthoDB" id="343070at2759"/>
<dbReference type="RefSeq" id="XP_024336440.1">
    <property type="nucleotide sequence ID" value="XM_024486327.1"/>
</dbReference>
<organism evidence="4 5">
    <name type="scientific">Postia placenta MAD-698-R-SB12</name>
    <dbReference type="NCBI Taxonomy" id="670580"/>
    <lineage>
        <taxon>Eukaryota</taxon>
        <taxon>Fungi</taxon>
        <taxon>Dikarya</taxon>
        <taxon>Basidiomycota</taxon>
        <taxon>Agaricomycotina</taxon>
        <taxon>Agaricomycetes</taxon>
        <taxon>Polyporales</taxon>
        <taxon>Adustoporiaceae</taxon>
        <taxon>Rhodonia</taxon>
    </lineage>
</organism>
<proteinExistence type="predicted"/>
<feature type="coiled-coil region" evidence="1">
    <location>
        <begin position="183"/>
        <end position="210"/>
    </location>
</feature>
<dbReference type="GO" id="GO:0005643">
    <property type="term" value="C:nuclear pore"/>
    <property type="evidence" value="ECO:0007669"/>
    <property type="project" value="TreeGrafter"/>
</dbReference>
<protein>
    <recommendedName>
        <fullName evidence="3">Nucleoprotein TPR/MLP1-2 domain-containing protein</fullName>
    </recommendedName>
</protein>
<dbReference type="GO" id="GO:0006606">
    <property type="term" value="P:protein import into nucleus"/>
    <property type="evidence" value="ECO:0007669"/>
    <property type="project" value="InterPro"/>
</dbReference>
<keyword evidence="5" id="KW-1185">Reference proteome</keyword>
<evidence type="ECO:0000256" key="1">
    <source>
        <dbReference type="SAM" id="Coils"/>
    </source>
</evidence>
<evidence type="ECO:0000313" key="4">
    <source>
        <dbReference type="EMBL" id="OSX59646.1"/>
    </source>
</evidence>
<feature type="domain" description="Nucleoprotein TPR/MLP1-2" evidence="3">
    <location>
        <begin position="229"/>
        <end position="355"/>
    </location>
</feature>
<dbReference type="STRING" id="670580.A0A1X6MTU0"/>
<accession>A0A1X6MTU0</accession>
<gene>
    <name evidence="4" type="ORF">POSPLADRAFT_1149626</name>
</gene>
<evidence type="ECO:0000256" key="2">
    <source>
        <dbReference type="SAM" id="MobiDB-lite"/>
    </source>
</evidence>
<dbReference type="GO" id="GO:0006406">
    <property type="term" value="P:mRNA export from nucleus"/>
    <property type="evidence" value="ECO:0007669"/>
    <property type="project" value="TreeGrafter"/>
</dbReference>
<dbReference type="InterPro" id="IPR012929">
    <property type="entry name" value="Nucleoprot-TPR/MLP1-2_dom"/>
</dbReference>
<reference evidence="4 5" key="1">
    <citation type="submission" date="2017-04" db="EMBL/GenBank/DDBJ databases">
        <title>Genome Sequence of the Model Brown-Rot Fungus Postia placenta SB12.</title>
        <authorList>
            <consortium name="DOE Joint Genome Institute"/>
            <person name="Gaskell J."/>
            <person name="Kersten P."/>
            <person name="Larrondo L.F."/>
            <person name="Canessa P."/>
            <person name="Martinez D."/>
            <person name="Hibbett D."/>
            <person name="Schmoll M."/>
            <person name="Kubicek C.P."/>
            <person name="Martinez A.T."/>
            <person name="Yadav J."/>
            <person name="Master E."/>
            <person name="Magnuson J.K."/>
            <person name="James T."/>
            <person name="Yaver D."/>
            <person name="Berka R."/>
            <person name="Labutti K."/>
            <person name="Lipzen A."/>
            <person name="Aerts A."/>
            <person name="Barry K."/>
            <person name="Henrissat B."/>
            <person name="Blanchette R."/>
            <person name="Grigoriev I."/>
            <person name="Cullen D."/>
        </authorList>
    </citation>
    <scope>NUCLEOTIDE SEQUENCE [LARGE SCALE GENOMIC DNA]</scope>
    <source>
        <strain evidence="4 5">MAD-698-R-SB12</strain>
    </source>
</reference>
<dbReference type="PANTHER" id="PTHR18898:SF2">
    <property type="entry name" value="NUCLEOPROTEIN TPR"/>
    <property type="match status" value="1"/>
</dbReference>
<dbReference type="GO" id="GO:0017056">
    <property type="term" value="F:structural constituent of nuclear pore"/>
    <property type="evidence" value="ECO:0007669"/>
    <property type="project" value="TreeGrafter"/>
</dbReference>
<dbReference type="GeneID" id="36331276"/>
<dbReference type="Proteomes" id="UP000194127">
    <property type="component" value="Unassembled WGS sequence"/>
</dbReference>
<sequence>MHSDLERSGENDRRRLENQIQLLENQTQDLRAQLSQERESLRHFAKTREALVGAETSKKHLEERVESLSKQLQGNEEKLAVYERRASGAHSVPQRTNSDMSHEQQLEAEVAELRSALKVAQVDLAAARSHVQQYREISEANETALATLNATHDEYKGSTEAELAKRAVCIFRARRRGFDGRMLTSSQSELNALQEKLQAAQHDFTQTSAKCSELQRILDTERVAWANDRKTLEDTIVDMSTSERESESDRLSREGEMRQQEERAKAAEERYASEVVAHAEALKAVTDLKEQLSRAHVAAREFRAAAETAQAKLATSEASWIQQRSALDKEIMDLNSRCKDLAAQNTLLHQHLESVSSQAARIRQAADSSASAVEGETSNDTDAKLADLRSVVAYLRREKEIVELQLELSKQENARLKTQVDHLSHNLDETRKALSEERERAVEAASSEAQHAELVERINQLTILRESNATLRADCEAHAKRARELDVKLKQLSTELEPTKEHLRIAQAEIESKDQQIKRLEEESQRWKERNSQLLSKVCKLRHIQRDLLTLYRVAV</sequence>
<dbReference type="Pfam" id="PF07926">
    <property type="entry name" value="TPR_MLP1_2"/>
    <property type="match status" value="1"/>
</dbReference>
<evidence type="ECO:0000313" key="5">
    <source>
        <dbReference type="Proteomes" id="UP000194127"/>
    </source>
</evidence>
<dbReference type="AlphaFoldDB" id="A0A1X6MTU0"/>
<feature type="region of interest" description="Disordered" evidence="2">
    <location>
        <begin position="239"/>
        <end position="262"/>
    </location>
</feature>
<name>A0A1X6MTU0_9APHY</name>
<dbReference type="PANTHER" id="PTHR18898">
    <property type="entry name" value="NUCLEOPROTEIN TPR-RELATED"/>
    <property type="match status" value="1"/>
</dbReference>
<keyword evidence="1" id="KW-0175">Coiled coil</keyword>
<feature type="coiled-coil region" evidence="1">
    <location>
        <begin position="475"/>
        <end position="537"/>
    </location>
</feature>
<evidence type="ECO:0000259" key="3">
    <source>
        <dbReference type="Pfam" id="PF07926"/>
    </source>
</evidence>
<feature type="coiled-coil region" evidence="1">
    <location>
        <begin position="394"/>
        <end position="440"/>
    </location>
</feature>
<dbReference type="EMBL" id="KZ110601">
    <property type="protein sequence ID" value="OSX59646.1"/>
    <property type="molecule type" value="Genomic_DNA"/>
</dbReference>
<feature type="coiled-coil region" evidence="1">
    <location>
        <begin position="6"/>
        <end position="123"/>
    </location>
</feature>